<comment type="similarity">
    <text evidence="2">Belongs to the FRG1 family.</text>
</comment>
<proteinExistence type="inferred from homology"/>
<reference evidence="5" key="2">
    <citation type="submission" date="2016-06" db="UniProtKB">
        <authorList>
            <consortium name="WormBaseParasite"/>
        </authorList>
    </citation>
    <scope>IDENTIFICATION</scope>
</reference>
<dbReference type="AlphaFoldDB" id="A0A183CJ63"/>
<dbReference type="CDD" id="cd23338">
    <property type="entry name" value="beta-trefoil_FSCN_FRG1"/>
    <property type="match status" value="1"/>
</dbReference>
<dbReference type="GO" id="GO:0051015">
    <property type="term" value="F:actin filament binding"/>
    <property type="evidence" value="ECO:0007669"/>
    <property type="project" value="TreeGrafter"/>
</dbReference>
<dbReference type="Gene3D" id="2.80.10.50">
    <property type="match status" value="1"/>
</dbReference>
<dbReference type="Proteomes" id="UP000050741">
    <property type="component" value="Unassembled WGS sequence"/>
</dbReference>
<evidence type="ECO:0000256" key="2">
    <source>
        <dbReference type="ARBA" id="ARBA00010878"/>
    </source>
</evidence>
<dbReference type="GO" id="GO:0055120">
    <property type="term" value="C:striated muscle dense body"/>
    <property type="evidence" value="ECO:0007669"/>
    <property type="project" value="TreeGrafter"/>
</dbReference>
<dbReference type="GO" id="GO:0005730">
    <property type="term" value="C:nucleolus"/>
    <property type="evidence" value="ECO:0007669"/>
    <property type="project" value="UniProtKB-SubCell"/>
</dbReference>
<dbReference type="PANTHER" id="PTHR12928">
    <property type="entry name" value="FRG1 PROTEIN"/>
    <property type="match status" value="1"/>
</dbReference>
<evidence type="ECO:0000256" key="1">
    <source>
        <dbReference type="ARBA" id="ARBA00004604"/>
    </source>
</evidence>
<dbReference type="GO" id="GO:0071013">
    <property type="term" value="C:catalytic step 2 spliceosome"/>
    <property type="evidence" value="ECO:0007669"/>
    <property type="project" value="TreeGrafter"/>
</dbReference>
<dbReference type="InterPro" id="IPR010414">
    <property type="entry name" value="FRG1"/>
</dbReference>
<protein>
    <submittedName>
        <fullName evidence="5">Protein FRG1</fullName>
    </submittedName>
</protein>
<comment type="subcellular location">
    <subcellularLocation>
        <location evidence="1">Nucleus</location>
        <location evidence="1">Nucleolus</location>
    </subcellularLocation>
</comment>
<dbReference type="PANTHER" id="PTHR12928:SF0">
    <property type="entry name" value="FSHD REGION GENE 1"/>
    <property type="match status" value="1"/>
</dbReference>
<organism evidence="4 5">
    <name type="scientific">Globodera pallida</name>
    <name type="common">Potato cyst nematode worm</name>
    <name type="synonym">Heterodera pallida</name>
    <dbReference type="NCBI Taxonomy" id="36090"/>
    <lineage>
        <taxon>Eukaryota</taxon>
        <taxon>Metazoa</taxon>
        <taxon>Ecdysozoa</taxon>
        <taxon>Nematoda</taxon>
        <taxon>Chromadorea</taxon>
        <taxon>Rhabditida</taxon>
        <taxon>Tylenchina</taxon>
        <taxon>Tylenchomorpha</taxon>
        <taxon>Tylenchoidea</taxon>
        <taxon>Heteroderidae</taxon>
        <taxon>Heteroderinae</taxon>
        <taxon>Globodera</taxon>
    </lineage>
</organism>
<reference evidence="4" key="1">
    <citation type="submission" date="2014-05" db="EMBL/GenBank/DDBJ databases">
        <title>The genome and life-stage specific transcriptomes of Globodera pallida elucidate key aspects of plant parasitism by a cyst nematode.</title>
        <authorList>
            <person name="Cotton J.A."/>
            <person name="Lilley C.J."/>
            <person name="Jones L.M."/>
            <person name="Kikuchi T."/>
            <person name="Reid A.J."/>
            <person name="Thorpe P."/>
            <person name="Tsai I.J."/>
            <person name="Beasley H."/>
            <person name="Blok V."/>
            <person name="Cock P.J.A."/>
            <person name="Van den Akker S.E."/>
            <person name="Holroyd N."/>
            <person name="Hunt M."/>
            <person name="Mantelin S."/>
            <person name="Naghra H."/>
            <person name="Pain A."/>
            <person name="Palomares-Rius J.E."/>
            <person name="Zarowiecki M."/>
            <person name="Berriman M."/>
            <person name="Jones J.T."/>
            <person name="Urwin P.E."/>
        </authorList>
    </citation>
    <scope>NUCLEOTIDE SEQUENCE [LARGE SCALE GENOMIC DNA]</scope>
    <source>
        <strain evidence="4">Lindley</strain>
    </source>
</reference>
<accession>A0A183CJ63</accession>
<name>A0A183CJ63_GLOPA</name>
<dbReference type="Pfam" id="PF06229">
    <property type="entry name" value="FRG1"/>
    <property type="match status" value="1"/>
</dbReference>
<keyword evidence="4" id="KW-1185">Reference proteome</keyword>
<evidence type="ECO:0000313" key="4">
    <source>
        <dbReference type="Proteomes" id="UP000050741"/>
    </source>
</evidence>
<dbReference type="WBParaSite" id="GPLIN_001291900">
    <property type="protein sequence ID" value="GPLIN_001291900"/>
    <property type="gene ID" value="GPLIN_001291900"/>
</dbReference>
<sequence>MSNPNRAGKLKLKGNKQLFKLKSNKKTLGASSKQIDEDREERGGWRRIENELDLKGGTDVALECGDFSRCYLAALDTGKFTLGTKHFKFGEAPSPEEILSLIHSPDDPKVSFKTGFGKFVGVSADGALVATADAVGARERFDIVFQDGKSAIQSVSSGLFLSLEPNDDGHVYVCSKTAQANEMINVWEGPTDWRSDDDKKKAGDCETTYIKKFQHSRVDLKDRMISYNVDDKQAVKMAQKEGNLHETLLNRRAKLKSDKYC</sequence>
<dbReference type="InterPro" id="IPR008999">
    <property type="entry name" value="Actin-crosslinking"/>
</dbReference>
<dbReference type="SUPFAM" id="SSF50405">
    <property type="entry name" value="Actin-crosslinking proteins"/>
    <property type="match status" value="1"/>
</dbReference>
<evidence type="ECO:0000256" key="3">
    <source>
        <dbReference type="ARBA" id="ARBA00023242"/>
    </source>
</evidence>
<keyword evidence="3" id="KW-0539">Nucleus</keyword>
<evidence type="ECO:0000313" key="5">
    <source>
        <dbReference type="WBParaSite" id="GPLIN_001291900"/>
    </source>
</evidence>